<proteinExistence type="predicted"/>
<dbReference type="Proteomes" id="UP000325081">
    <property type="component" value="Unassembled WGS sequence"/>
</dbReference>
<organism evidence="1 2">
    <name type="scientific">Striga asiatica</name>
    <name type="common">Asiatic witchweed</name>
    <name type="synonym">Buchnera asiatica</name>
    <dbReference type="NCBI Taxonomy" id="4170"/>
    <lineage>
        <taxon>Eukaryota</taxon>
        <taxon>Viridiplantae</taxon>
        <taxon>Streptophyta</taxon>
        <taxon>Embryophyta</taxon>
        <taxon>Tracheophyta</taxon>
        <taxon>Spermatophyta</taxon>
        <taxon>Magnoliopsida</taxon>
        <taxon>eudicotyledons</taxon>
        <taxon>Gunneridae</taxon>
        <taxon>Pentapetalae</taxon>
        <taxon>asterids</taxon>
        <taxon>lamiids</taxon>
        <taxon>Lamiales</taxon>
        <taxon>Orobanchaceae</taxon>
        <taxon>Buchnereae</taxon>
        <taxon>Striga</taxon>
    </lineage>
</organism>
<accession>A0A5A7RJZ8</accession>
<keyword evidence="2" id="KW-1185">Reference proteome</keyword>
<gene>
    <name evidence="1" type="ORF">STAS_35358</name>
</gene>
<sequence length="103" mass="11711">MKATYGKLVSIRIKVAMSGIAYLACHSNQSSIPYRTEFSILHAKRDGTSSTDKYHVDLHICCSCKTQENRMSADKLEKGIKQDHMIHNYVKFLAQDLTLLFTN</sequence>
<evidence type="ECO:0000313" key="2">
    <source>
        <dbReference type="Proteomes" id="UP000325081"/>
    </source>
</evidence>
<comment type="caution">
    <text evidence="1">The sequence shown here is derived from an EMBL/GenBank/DDBJ whole genome shotgun (WGS) entry which is preliminary data.</text>
</comment>
<dbReference type="EMBL" id="BKCP01013403">
    <property type="protein sequence ID" value="GER57531.1"/>
    <property type="molecule type" value="Genomic_DNA"/>
</dbReference>
<dbReference type="AlphaFoldDB" id="A0A5A7RJZ8"/>
<name>A0A5A7RJZ8_STRAF</name>
<reference evidence="2" key="1">
    <citation type="journal article" date="2019" name="Curr. Biol.">
        <title>Genome Sequence of Striga asiatica Provides Insight into the Evolution of Plant Parasitism.</title>
        <authorList>
            <person name="Yoshida S."/>
            <person name="Kim S."/>
            <person name="Wafula E.K."/>
            <person name="Tanskanen J."/>
            <person name="Kim Y.M."/>
            <person name="Honaas L."/>
            <person name="Yang Z."/>
            <person name="Spallek T."/>
            <person name="Conn C.E."/>
            <person name="Ichihashi Y."/>
            <person name="Cheong K."/>
            <person name="Cui S."/>
            <person name="Der J.P."/>
            <person name="Gundlach H."/>
            <person name="Jiao Y."/>
            <person name="Hori C."/>
            <person name="Ishida J.K."/>
            <person name="Kasahara H."/>
            <person name="Kiba T."/>
            <person name="Kim M.S."/>
            <person name="Koo N."/>
            <person name="Laohavisit A."/>
            <person name="Lee Y.H."/>
            <person name="Lumba S."/>
            <person name="McCourt P."/>
            <person name="Mortimer J.C."/>
            <person name="Mutuku J.M."/>
            <person name="Nomura T."/>
            <person name="Sasaki-Sekimoto Y."/>
            <person name="Seto Y."/>
            <person name="Wang Y."/>
            <person name="Wakatake T."/>
            <person name="Sakakibara H."/>
            <person name="Demura T."/>
            <person name="Yamaguchi S."/>
            <person name="Yoneyama K."/>
            <person name="Manabe R.I."/>
            <person name="Nelson D.C."/>
            <person name="Schulman A.H."/>
            <person name="Timko M.P."/>
            <person name="dePamphilis C.W."/>
            <person name="Choi D."/>
            <person name="Shirasu K."/>
        </authorList>
    </citation>
    <scope>NUCLEOTIDE SEQUENCE [LARGE SCALE GENOMIC DNA]</scope>
    <source>
        <strain evidence="2">cv. UVA1</strain>
    </source>
</reference>
<evidence type="ECO:0000313" key="1">
    <source>
        <dbReference type="EMBL" id="GER57531.1"/>
    </source>
</evidence>
<protein>
    <submittedName>
        <fullName evidence="1">Cyclin H</fullName>
    </submittedName>
</protein>